<evidence type="ECO:0000313" key="2">
    <source>
        <dbReference type="Proteomes" id="UP000789524"/>
    </source>
</evidence>
<comment type="caution">
    <text evidence="1">The sequence shown here is derived from an EMBL/GenBank/DDBJ whole genome shotgun (WGS) entry which is preliminary data.</text>
</comment>
<proteinExistence type="predicted"/>
<reference evidence="1" key="1">
    <citation type="submission" date="2021-09" db="EMBL/GenBank/DDBJ databases">
        <authorList>
            <person name="Martin H S."/>
        </authorList>
    </citation>
    <scope>NUCLEOTIDE SEQUENCE</scope>
</reference>
<evidence type="ECO:0000313" key="1">
    <source>
        <dbReference type="EMBL" id="CAG9584282.1"/>
    </source>
</evidence>
<protein>
    <submittedName>
        <fullName evidence="1">(African queen) hypothetical protein</fullName>
    </submittedName>
</protein>
<name>A0A8J2RA72_9NEOP</name>
<gene>
    <name evidence="1" type="ORF">DCHRY22_LOCUS14896</name>
</gene>
<accession>A0A8J2RA72</accession>
<dbReference type="Proteomes" id="UP000789524">
    <property type="component" value="Unassembled WGS sequence"/>
</dbReference>
<keyword evidence="2" id="KW-1185">Reference proteome</keyword>
<dbReference type="AlphaFoldDB" id="A0A8J2RA72"/>
<dbReference type="EMBL" id="CAKASE010000082">
    <property type="protein sequence ID" value="CAG9584282.1"/>
    <property type="molecule type" value="Genomic_DNA"/>
</dbReference>
<organism evidence="1 2">
    <name type="scientific">Danaus chrysippus</name>
    <name type="common">African queen</name>
    <dbReference type="NCBI Taxonomy" id="151541"/>
    <lineage>
        <taxon>Eukaryota</taxon>
        <taxon>Metazoa</taxon>
        <taxon>Ecdysozoa</taxon>
        <taxon>Arthropoda</taxon>
        <taxon>Hexapoda</taxon>
        <taxon>Insecta</taxon>
        <taxon>Pterygota</taxon>
        <taxon>Neoptera</taxon>
        <taxon>Endopterygota</taxon>
        <taxon>Lepidoptera</taxon>
        <taxon>Glossata</taxon>
        <taxon>Ditrysia</taxon>
        <taxon>Papilionoidea</taxon>
        <taxon>Nymphalidae</taxon>
        <taxon>Danainae</taxon>
        <taxon>Danaini</taxon>
        <taxon>Danaina</taxon>
        <taxon>Danaus</taxon>
        <taxon>Anosia</taxon>
    </lineage>
</organism>
<sequence length="190" mass="21515">MSPRVGRWWWRAAVRVSLLLSAAGLLLTRPSFTSRLEADFPRHEPATLAHFLADFTNYPSVYTHISGPWRVIEEQSNLTWWKYTVSYECGARCEARLQLVHTQAPREHRVLVREERCWWPPLVSWPRVCEDTHTDTSVRGRGAAGGGARLTEVSVSSCGLLAALTTSCGALDRDDILNNWRRTLASRSNP</sequence>
<dbReference type="OrthoDB" id="7315582at2759"/>